<gene>
    <name evidence="1" type="ORF">SAMN04488024_112119</name>
</gene>
<evidence type="ECO:0000313" key="1">
    <source>
        <dbReference type="EMBL" id="SDE14788.1"/>
    </source>
</evidence>
<reference evidence="2" key="1">
    <citation type="submission" date="2016-10" db="EMBL/GenBank/DDBJ databases">
        <authorList>
            <person name="Varghese N."/>
            <person name="Submissions S."/>
        </authorList>
    </citation>
    <scope>NUCLEOTIDE SEQUENCE [LARGE SCALE GENOMIC DNA]</scope>
    <source>
        <strain evidence="2">DSM 18609</strain>
    </source>
</reference>
<dbReference type="Proteomes" id="UP000199455">
    <property type="component" value="Unassembled WGS sequence"/>
</dbReference>
<dbReference type="EMBL" id="FMZH01000012">
    <property type="protein sequence ID" value="SDE14788.1"/>
    <property type="molecule type" value="Genomic_DNA"/>
</dbReference>
<dbReference type="NCBIfam" id="NF047436">
    <property type="entry name" value="LA_2272_repeat"/>
    <property type="match status" value="1"/>
</dbReference>
<dbReference type="RefSeq" id="WP_090772118.1">
    <property type="nucleotide sequence ID" value="NZ_FMZH01000012.1"/>
</dbReference>
<keyword evidence="2" id="KW-1185">Reference proteome</keyword>
<proteinExistence type="predicted"/>
<organism evidence="1 2">
    <name type="scientific">Pedobacter soli</name>
    <dbReference type="NCBI Taxonomy" id="390242"/>
    <lineage>
        <taxon>Bacteria</taxon>
        <taxon>Pseudomonadati</taxon>
        <taxon>Bacteroidota</taxon>
        <taxon>Sphingobacteriia</taxon>
        <taxon>Sphingobacteriales</taxon>
        <taxon>Sphingobacteriaceae</taxon>
        <taxon>Pedobacter</taxon>
    </lineage>
</organism>
<dbReference type="STRING" id="390242.SAMN04488024_112119"/>
<dbReference type="AlphaFoldDB" id="A0A1G7AIN6"/>
<protein>
    <submittedName>
        <fullName evidence="1">Uncharacterized protein</fullName>
    </submittedName>
</protein>
<evidence type="ECO:0000313" key="2">
    <source>
        <dbReference type="Proteomes" id="UP000199455"/>
    </source>
</evidence>
<name>A0A1G7AIN6_9SPHI</name>
<accession>A0A1G7AIN6</accession>
<sequence length="229" mass="24845">MNNRLILIMLIFLYSGVKGYGQDRKNHFPAATFHQGNAQITGLSFGIASGFKETHTNVVTNGTRLELIGLGLLLPLIPRSPINENDNLFSVREFEFTEKINGLNISGSGTVCGDCIVNGLTVGAIGQYLYASNGISISIVGTIIKKQNGLQLSMFNDVHKGNGLQVGIGNSAVDYKGIQIGLLSNDVLKSRGIQIGLFNKSKNLKGLQVGLWNVNQKRKLPLINWNFKA</sequence>
<dbReference type="InterPro" id="IPR058093">
    <property type="entry name" value="LA_2272-like"/>
</dbReference>